<feature type="region of interest" description="Disordered" evidence="13">
    <location>
        <begin position="1210"/>
        <end position="1269"/>
    </location>
</feature>
<dbReference type="GO" id="GO:0050185">
    <property type="term" value="F:phosphatidylinositol deacylase activity"/>
    <property type="evidence" value="ECO:0007669"/>
    <property type="project" value="TreeGrafter"/>
</dbReference>
<evidence type="ECO:0000256" key="1">
    <source>
        <dbReference type="ARBA" id="ARBA00004477"/>
    </source>
</evidence>
<reference evidence="16" key="1">
    <citation type="submission" date="2023-03" db="EMBL/GenBank/DDBJ databases">
        <title>Mating type loci evolution in Malassezia.</title>
        <authorList>
            <person name="Coelho M.A."/>
        </authorList>
    </citation>
    <scope>NUCLEOTIDE SEQUENCE</scope>
    <source>
        <strain evidence="16">CBS 9431</strain>
    </source>
</reference>
<dbReference type="Pfam" id="PF21730">
    <property type="entry name" value="Vma22_CCDC115"/>
    <property type="match status" value="1"/>
</dbReference>
<evidence type="ECO:0000256" key="2">
    <source>
        <dbReference type="ARBA" id="ARBA00006931"/>
    </source>
</evidence>
<comment type="function">
    <text evidence="12">Involved in inositol deacylation of GPI-anchored proteins which plays important roles in the quality control and ER-associated degradation of GPI-anchored proteins.</text>
</comment>
<feature type="transmembrane region" description="Helical" evidence="12">
    <location>
        <begin position="744"/>
        <end position="765"/>
    </location>
</feature>
<feature type="compositionally biased region" description="Basic and acidic residues" evidence="13">
    <location>
        <begin position="1210"/>
        <end position="1219"/>
    </location>
</feature>
<dbReference type="GO" id="GO:0006888">
    <property type="term" value="P:endoplasmic reticulum to Golgi vesicle-mediated transport"/>
    <property type="evidence" value="ECO:0007669"/>
    <property type="project" value="TreeGrafter"/>
</dbReference>
<dbReference type="PANTHER" id="PTHR15495">
    <property type="entry name" value="NEGATIVE REGULATOR OF VESICLE FORMATION-RELATED"/>
    <property type="match status" value="1"/>
</dbReference>
<evidence type="ECO:0000256" key="5">
    <source>
        <dbReference type="ARBA" id="ARBA00022801"/>
    </source>
</evidence>
<evidence type="ECO:0000256" key="6">
    <source>
        <dbReference type="ARBA" id="ARBA00022824"/>
    </source>
</evidence>
<evidence type="ECO:0000259" key="14">
    <source>
        <dbReference type="Pfam" id="PF07819"/>
    </source>
</evidence>
<evidence type="ECO:0000313" key="17">
    <source>
        <dbReference type="Proteomes" id="UP001217754"/>
    </source>
</evidence>
<feature type="transmembrane region" description="Helical" evidence="12">
    <location>
        <begin position="1039"/>
        <end position="1059"/>
    </location>
</feature>
<comment type="catalytic activity">
    <reaction evidence="11">
        <text>a monoacylglycerol + H2O = glycerol + a fatty acid + H(+)</text>
        <dbReference type="Rhea" id="RHEA:15245"/>
        <dbReference type="ChEBI" id="CHEBI:15377"/>
        <dbReference type="ChEBI" id="CHEBI:15378"/>
        <dbReference type="ChEBI" id="CHEBI:17408"/>
        <dbReference type="ChEBI" id="CHEBI:17754"/>
        <dbReference type="ChEBI" id="CHEBI:28868"/>
    </reaction>
</comment>
<evidence type="ECO:0000256" key="7">
    <source>
        <dbReference type="ARBA" id="ARBA00022927"/>
    </source>
</evidence>
<dbReference type="GO" id="GO:0015031">
    <property type="term" value="P:protein transport"/>
    <property type="evidence" value="ECO:0007669"/>
    <property type="project" value="UniProtKB-KW"/>
</dbReference>
<keyword evidence="7 12" id="KW-0653">Protein transport</keyword>
<dbReference type="GO" id="GO:0006505">
    <property type="term" value="P:GPI anchor metabolic process"/>
    <property type="evidence" value="ECO:0007669"/>
    <property type="project" value="TreeGrafter"/>
</dbReference>
<organism evidence="16 17">
    <name type="scientific">Malassezia japonica</name>
    <dbReference type="NCBI Taxonomy" id="223818"/>
    <lineage>
        <taxon>Eukaryota</taxon>
        <taxon>Fungi</taxon>
        <taxon>Dikarya</taxon>
        <taxon>Basidiomycota</taxon>
        <taxon>Ustilaginomycotina</taxon>
        <taxon>Malasseziomycetes</taxon>
        <taxon>Malasseziales</taxon>
        <taxon>Malasseziaceae</taxon>
        <taxon>Malassezia</taxon>
    </lineage>
</organism>
<keyword evidence="6 12" id="KW-0256">Endoplasmic reticulum</keyword>
<evidence type="ECO:0000259" key="15">
    <source>
        <dbReference type="Pfam" id="PF25140"/>
    </source>
</evidence>
<feature type="transmembrane region" description="Helical" evidence="12">
    <location>
        <begin position="910"/>
        <end position="932"/>
    </location>
</feature>
<keyword evidence="9 12" id="KW-0472">Membrane</keyword>
<feature type="transmembrane region" description="Helical" evidence="12">
    <location>
        <begin position="824"/>
        <end position="845"/>
    </location>
</feature>
<sequence length="1340" mass="148459">MVRSAARALGATPVVVMVMGGLLLCYGLLAFTALPSMLRIENGCRMSQMYPSYVSHNEALRLHSRSASPVMSKYSLLEYREWDERKRPIGEKSAMAALFIPGNAGSYGQVRSMASSGATQYWVTTAPIHGPERDKPQEEWKDGPGPVDWYTLDFNEDFSAFHGQTLRDQAYFVNEAVHYLRSIYPAPDSEKMRVDERNITVTLVAHSMGGIVARLAPHLPNYVPRSVDTIITLSTPHAFPPVPIDRSLEGVYEQVNHQPPPHDEPAPLLISLAGGVLDTQLSSDASALALAGIQTPLTRISSFTTALSMLWSSVDHLAAVWCDQLRYKIARGLLLDYKYFGKVAEDRSEPDERIERHELWRKLLGVPLDGATAEEGHLDAVAAQIGPPPIRDLSPRFERKGEGDTNVFEQQPGSEIHQIVQGPGPRTVHEWPVQPDESLSFELLTNLAVGPSPNTGPPVMQAIELVTVLCQRTITLNDPTKMGRAWCHAVLPTRYETLPPSPPPQNAPQYLMDFPNASLVYESPPASIRRLRLSADFLRENHIHFIRTEHRTQDGQYAGAGSLHSQTLLTSGWSEEDIPVLPGAPFAGSKTWALPGMDLPNLLSSQTPEGHGPHWSWVWPQVDSSLLAYDLELEPAACALSPNVTFMPRTAPILRVSNRATKDARVYPSLDVTKKVRVPMALHGNAPFMPRSRRGTGGTLLELWVPDRFEGTVFSNTYNTKCPLPFDRVRLRVRWRASAALLVLRYRFALLAWPIAVLALAHTRFFASNQMMPTDALGGLATRRSMLGLLSAPFWVQLAARTAEAIGMQGRWYSLGVGTTDLRFALLGPLLMFLAYGMAMLLALVSEMSVHLLYHALLRYAPHWVPLLAASPALPATKLPSRAELIQWATDRRTIASAALLVGCWIVLPYQVLVLSGFLMHLVTLFGSYIAWQEAEKAPRAAQPAEWETDVAPHETQHARTLRALQSQHAQHAWLHLFLMWMLPLHIPILVVWVRNVNVSIRMGLTRTEHGIVASMFLLALVYLYASPTLYERPKYKRYMLITKGVYMVLFATSLVYGIRFTYTQYEVFQLVLAWEVLHRLYALYALPPPPDVRQGEREIFVLEPVHSALPDAVQGPGDVPSITASLATPAPESDTARADRLDEAWAAYLATLEEYLAARAAMSTSIAAGFTQLAKAKVALGGSFGMRVSQDMYDARMKARVHMNDGHLERVQDERVQDEPAPSTSETGLRRRRAAASTEDATEKPAAENAAETPSKEEATEPKEAPVRAPIGFDPLFQFSGLPPPSLRSAQQHFRDALATLVDTQTPIASVSSTNAISTLQRRLVDLESKIRACHSDPA</sequence>
<proteinExistence type="inferred from homology"/>
<dbReference type="EC" id="3.1.-.-" evidence="12"/>
<feature type="domain" description="GPI inositol-deacylase transmembrane" evidence="15">
    <location>
        <begin position="815"/>
        <end position="1077"/>
    </location>
</feature>
<evidence type="ECO:0000256" key="11">
    <source>
        <dbReference type="ARBA" id="ARBA00048461"/>
    </source>
</evidence>
<dbReference type="InterPro" id="IPR039529">
    <property type="entry name" value="PGAP1/BST1"/>
</dbReference>
<protein>
    <recommendedName>
        <fullName evidence="12">GPI inositol-deacylase</fullName>
        <ecNumber evidence="12">3.1.-.-</ecNumber>
    </recommendedName>
</protein>
<dbReference type="InterPro" id="IPR056824">
    <property type="entry name" value="PGAP1_TMD"/>
</dbReference>
<dbReference type="PANTHER" id="PTHR15495:SF7">
    <property type="entry name" value="GPI INOSITOL-DEACYLASE"/>
    <property type="match status" value="1"/>
</dbReference>
<gene>
    <name evidence="16" type="primary">BST1</name>
    <name evidence="16" type="ORF">MJAP1_001405</name>
</gene>
<evidence type="ECO:0000256" key="12">
    <source>
        <dbReference type="RuleBase" id="RU365011"/>
    </source>
</evidence>
<evidence type="ECO:0000256" key="4">
    <source>
        <dbReference type="ARBA" id="ARBA00022692"/>
    </source>
</evidence>
<dbReference type="Gene3D" id="3.40.50.1820">
    <property type="entry name" value="alpha/beta hydrolase"/>
    <property type="match status" value="1"/>
</dbReference>
<name>A0AAF0F4V2_9BASI</name>
<dbReference type="SUPFAM" id="SSF53474">
    <property type="entry name" value="alpha/beta-Hydrolases"/>
    <property type="match status" value="1"/>
</dbReference>
<evidence type="ECO:0000256" key="10">
    <source>
        <dbReference type="ARBA" id="ARBA00047591"/>
    </source>
</evidence>
<keyword evidence="5 12" id="KW-0378">Hydrolase</keyword>
<accession>A0AAF0F4V2</accession>
<dbReference type="EMBL" id="CP119959">
    <property type="protein sequence ID" value="WFD38452.1"/>
    <property type="molecule type" value="Genomic_DNA"/>
</dbReference>
<keyword evidence="4 12" id="KW-0812">Transmembrane</keyword>
<feature type="compositionally biased region" description="Basic and acidic residues" evidence="13">
    <location>
        <begin position="1255"/>
        <end position="1267"/>
    </location>
</feature>
<evidence type="ECO:0000256" key="13">
    <source>
        <dbReference type="SAM" id="MobiDB-lite"/>
    </source>
</evidence>
<evidence type="ECO:0000256" key="9">
    <source>
        <dbReference type="ARBA" id="ARBA00023136"/>
    </source>
</evidence>
<dbReference type="InterPro" id="IPR012908">
    <property type="entry name" value="PGAP1-ab_dom-like"/>
</dbReference>
<dbReference type="Pfam" id="PF07819">
    <property type="entry name" value="PGAP1"/>
    <property type="match status" value="1"/>
</dbReference>
<keyword evidence="17" id="KW-1185">Reference proteome</keyword>
<feature type="domain" description="GPI inositol-deacylase PGAP1-like alpha/beta" evidence="14">
    <location>
        <begin position="96"/>
        <end position="334"/>
    </location>
</feature>
<keyword evidence="8 12" id="KW-1133">Transmembrane helix</keyword>
<keyword evidence="3 12" id="KW-0813">Transport</keyword>
<dbReference type="Proteomes" id="UP001217754">
    <property type="component" value="Chromosome 2"/>
</dbReference>
<feature type="transmembrane region" description="Helical" evidence="12">
    <location>
        <begin position="14"/>
        <end position="38"/>
    </location>
</feature>
<dbReference type="Pfam" id="PF25140">
    <property type="entry name" value="PGAP1_TMD"/>
    <property type="match status" value="1"/>
</dbReference>
<dbReference type="GO" id="GO:0070072">
    <property type="term" value="P:vacuolar proton-transporting V-type ATPase complex assembly"/>
    <property type="evidence" value="ECO:0007669"/>
    <property type="project" value="InterPro"/>
</dbReference>
<dbReference type="InterPro" id="IPR029058">
    <property type="entry name" value="AB_hydrolase_fold"/>
</dbReference>
<comment type="similarity">
    <text evidence="2 12">Belongs to the GPI inositol-deacylase family.</text>
</comment>
<dbReference type="RefSeq" id="XP_060121349.1">
    <property type="nucleotide sequence ID" value="XM_060265366.1"/>
</dbReference>
<comment type="subcellular location">
    <subcellularLocation>
        <location evidence="1">Endoplasmic reticulum membrane</location>
        <topology evidence="1">Multi-pass membrane protein</topology>
    </subcellularLocation>
</comment>
<evidence type="ECO:0000256" key="8">
    <source>
        <dbReference type="ARBA" id="ARBA00022989"/>
    </source>
</evidence>
<dbReference type="InterPro" id="IPR040357">
    <property type="entry name" value="Vma22/CCDC115"/>
</dbReference>
<feature type="transmembrane region" description="Helical" evidence="12">
    <location>
        <begin position="973"/>
        <end position="994"/>
    </location>
</feature>
<dbReference type="GO" id="GO:0005789">
    <property type="term" value="C:endoplasmic reticulum membrane"/>
    <property type="evidence" value="ECO:0007669"/>
    <property type="project" value="UniProtKB-SubCell"/>
</dbReference>
<evidence type="ECO:0000256" key="3">
    <source>
        <dbReference type="ARBA" id="ARBA00022448"/>
    </source>
</evidence>
<feature type="transmembrane region" description="Helical" evidence="12">
    <location>
        <begin position="1010"/>
        <end position="1027"/>
    </location>
</feature>
<comment type="catalytic activity">
    <reaction evidence="10">
        <text>a diacylglycerol + H2O = a monoacylglycerol + a fatty acid + H(+)</text>
        <dbReference type="Rhea" id="RHEA:32731"/>
        <dbReference type="ChEBI" id="CHEBI:15377"/>
        <dbReference type="ChEBI" id="CHEBI:15378"/>
        <dbReference type="ChEBI" id="CHEBI:17408"/>
        <dbReference type="ChEBI" id="CHEBI:18035"/>
        <dbReference type="ChEBI" id="CHEBI:28868"/>
    </reaction>
</comment>
<evidence type="ECO:0000313" key="16">
    <source>
        <dbReference type="EMBL" id="WFD38452.1"/>
    </source>
</evidence>
<dbReference type="GeneID" id="85225054"/>